<feature type="compositionally biased region" description="Gly residues" evidence="1">
    <location>
        <begin position="63"/>
        <end position="81"/>
    </location>
</feature>
<dbReference type="GeneID" id="110421462"/>
<dbReference type="Proteomes" id="UP000504621">
    <property type="component" value="Unplaced"/>
</dbReference>
<gene>
    <name evidence="3" type="primary">LOC110421462</name>
</gene>
<organism evidence="2 3">
    <name type="scientific">Herrania umbratica</name>
    <dbReference type="NCBI Taxonomy" id="108875"/>
    <lineage>
        <taxon>Eukaryota</taxon>
        <taxon>Viridiplantae</taxon>
        <taxon>Streptophyta</taxon>
        <taxon>Embryophyta</taxon>
        <taxon>Tracheophyta</taxon>
        <taxon>Spermatophyta</taxon>
        <taxon>Magnoliopsida</taxon>
        <taxon>eudicotyledons</taxon>
        <taxon>Gunneridae</taxon>
        <taxon>Pentapetalae</taxon>
        <taxon>rosids</taxon>
        <taxon>malvids</taxon>
        <taxon>Malvales</taxon>
        <taxon>Malvaceae</taxon>
        <taxon>Byttnerioideae</taxon>
        <taxon>Herrania</taxon>
    </lineage>
</organism>
<feature type="region of interest" description="Disordered" evidence="1">
    <location>
        <begin position="15"/>
        <end position="95"/>
    </location>
</feature>
<dbReference type="AlphaFoldDB" id="A0A6J1AU83"/>
<sequence>MGRGGGLNFCAVSIGGGAGSGGENNDYQCERSDGGNDNCDDGGDSLARNGFRRGSKGVESRGRGGGGGGSRGGYGGGFGYEGGRDNGGKGGGGGSGGGGFGWEVIMGVNRTSFCWGV</sequence>
<accession>A0A6J1AU83</accession>
<keyword evidence="2" id="KW-1185">Reference proteome</keyword>
<protein>
    <submittedName>
        <fullName evidence="3">Glycine-rich cell wall structural protein 1</fullName>
    </submittedName>
</protein>
<dbReference type="RefSeq" id="XP_021290737.1">
    <property type="nucleotide sequence ID" value="XM_021435062.1"/>
</dbReference>
<proteinExistence type="predicted"/>
<evidence type="ECO:0000256" key="1">
    <source>
        <dbReference type="SAM" id="MobiDB-lite"/>
    </source>
</evidence>
<evidence type="ECO:0000313" key="2">
    <source>
        <dbReference type="Proteomes" id="UP000504621"/>
    </source>
</evidence>
<evidence type="ECO:0000313" key="3">
    <source>
        <dbReference type="RefSeq" id="XP_021290737.1"/>
    </source>
</evidence>
<reference evidence="3" key="1">
    <citation type="submission" date="2025-08" db="UniProtKB">
        <authorList>
            <consortium name="RefSeq"/>
        </authorList>
    </citation>
    <scope>IDENTIFICATION</scope>
    <source>
        <tissue evidence="3">Leaf</tissue>
    </source>
</reference>
<name>A0A6J1AU83_9ROSI</name>